<dbReference type="Proteomes" id="UP000446768">
    <property type="component" value="Unassembled WGS sequence"/>
</dbReference>
<dbReference type="RefSeq" id="WP_154374242.1">
    <property type="nucleotide sequence ID" value="NZ_WKJJ01000007.1"/>
</dbReference>
<name>A0A7X2IMF8_9BURK</name>
<sequence>MKFITSLLCGAGIAAFSALSALAVPQYAWGCGWLGASLYFILIVNKR</sequence>
<reference evidence="1 2" key="1">
    <citation type="submission" date="2019-11" db="EMBL/GenBank/DDBJ databases">
        <title>Novel species isolated from a subtropical stream in China.</title>
        <authorList>
            <person name="Lu H."/>
        </authorList>
    </citation>
    <scope>NUCLEOTIDE SEQUENCE [LARGE SCALE GENOMIC DNA]</scope>
    <source>
        <strain evidence="1 2">FT92W</strain>
    </source>
</reference>
<gene>
    <name evidence="1" type="ORF">GJ700_12615</name>
</gene>
<evidence type="ECO:0000313" key="1">
    <source>
        <dbReference type="EMBL" id="MRV72550.1"/>
    </source>
</evidence>
<keyword evidence="2" id="KW-1185">Reference proteome</keyword>
<proteinExistence type="predicted"/>
<comment type="caution">
    <text evidence="1">The sequence shown here is derived from an EMBL/GenBank/DDBJ whole genome shotgun (WGS) entry which is preliminary data.</text>
</comment>
<protein>
    <submittedName>
        <fullName evidence="1">Uncharacterized protein</fullName>
    </submittedName>
</protein>
<dbReference type="AlphaFoldDB" id="A0A7X2IMF8"/>
<accession>A0A7X2IMF8</accession>
<dbReference type="EMBL" id="WKJJ01000007">
    <property type="protein sequence ID" value="MRV72550.1"/>
    <property type="molecule type" value="Genomic_DNA"/>
</dbReference>
<evidence type="ECO:0000313" key="2">
    <source>
        <dbReference type="Proteomes" id="UP000446768"/>
    </source>
</evidence>
<organism evidence="1 2">
    <name type="scientific">Pseudoduganella rivuli</name>
    <dbReference type="NCBI Taxonomy" id="2666085"/>
    <lineage>
        <taxon>Bacteria</taxon>
        <taxon>Pseudomonadati</taxon>
        <taxon>Pseudomonadota</taxon>
        <taxon>Betaproteobacteria</taxon>
        <taxon>Burkholderiales</taxon>
        <taxon>Oxalobacteraceae</taxon>
        <taxon>Telluria group</taxon>
        <taxon>Pseudoduganella</taxon>
    </lineage>
</organism>